<dbReference type="PANTHER" id="PTHR43156">
    <property type="entry name" value="STAGE II SPORULATION PROTEIN E-RELATED"/>
    <property type="match status" value="1"/>
</dbReference>
<organism evidence="5 6">
    <name type="scientific">Planomonospora alba</name>
    <dbReference type="NCBI Taxonomy" id="161354"/>
    <lineage>
        <taxon>Bacteria</taxon>
        <taxon>Bacillati</taxon>
        <taxon>Actinomycetota</taxon>
        <taxon>Actinomycetes</taxon>
        <taxon>Streptosporangiales</taxon>
        <taxon>Streptosporangiaceae</taxon>
        <taxon>Planomonospora</taxon>
    </lineage>
</organism>
<dbReference type="SUPFAM" id="SSF55781">
    <property type="entry name" value="GAF domain-like"/>
    <property type="match status" value="1"/>
</dbReference>
<dbReference type="Pfam" id="PF07228">
    <property type="entry name" value="SpoIIE"/>
    <property type="match status" value="1"/>
</dbReference>
<evidence type="ECO:0000259" key="3">
    <source>
        <dbReference type="SMART" id="SM00065"/>
    </source>
</evidence>
<feature type="region of interest" description="Disordered" evidence="2">
    <location>
        <begin position="1"/>
        <end position="28"/>
    </location>
</feature>
<dbReference type="SUPFAM" id="SSF55874">
    <property type="entry name" value="ATPase domain of HSP90 chaperone/DNA topoisomerase II/histidine kinase"/>
    <property type="match status" value="1"/>
</dbReference>
<keyword evidence="6" id="KW-1185">Reference proteome</keyword>
<gene>
    <name evidence="5" type="ORF">GCM10010466_06160</name>
</gene>
<feature type="domain" description="GAF" evidence="3">
    <location>
        <begin position="59"/>
        <end position="225"/>
    </location>
</feature>
<proteinExistence type="predicted"/>
<dbReference type="Gene3D" id="3.30.565.10">
    <property type="entry name" value="Histidine kinase-like ATPase, C-terminal domain"/>
    <property type="match status" value="1"/>
</dbReference>
<evidence type="ECO:0000313" key="5">
    <source>
        <dbReference type="EMBL" id="GAA3117976.1"/>
    </source>
</evidence>
<dbReference type="Pfam" id="PF13185">
    <property type="entry name" value="GAF_2"/>
    <property type="match status" value="1"/>
</dbReference>
<reference evidence="6" key="1">
    <citation type="journal article" date="2019" name="Int. J. Syst. Evol. Microbiol.">
        <title>The Global Catalogue of Microorganisms (GCM) 10K type strain sequencing project: providing services to taxonomists for standard genome sequencing and annotation.</title>
        <authorList>
            <consortium name="The Broad Institute Genomics Platform"/>
            <consortium name="The Broad Institute Genome Sequencing Center for Infectious Disease"/>
            <person name="Wu L."/>
            <person name="Ma J."/>
        </authorList>
    </citation>
    <scope>NUCLEOTIDE SEQUENCE [LARGE SCALE GENOMIC DNA]</scope>
    <source>
        <strain evidence="6">JCM 9373</strain>
    </source>
</reference>
<evidence type="ECO:0000313" key="6">
    <source>
        <dbReference type="Proteomes" id="UP001500320"/>
    </source>
</evidence>
<name>A0ABP6MM29_9ACTN</name>
<feature type="domain" description="PPM-type phosphatase" evidence="4">
    <location>
        <begin position="246"/>
        <end position="459"/>
    </location>
</feature>
<dbReference type="Gene3D" id="3.30.450.40">
    <property type="match status" value="1"/>
</dbReference>
<dbReference type="SMART" id="SM00065">
    <property type="entry name" value="GAF"/>
    <property type="match status" value="1"/>
</dbReference>
<dbReference type="CDD" id="cd16936">
    <property type="entry name" value="HATPase_RsbW-like"/>
    <property type="match status" value="1"/>
</dbReference>
<feature type="compositionally biased region" description="Basic and acidic residues" evidence="2">
    <location>
        <begin position="1"/>
        <end position="11"/>
    </location>
</feature>
<dbReference type="InterPro" id="IPR036890">
    <property type="entry name" value="HATPase_C_sf"/>
</dbReference>
<dbReference type="SUPFAM" id="SSF81606">
    <property type="entry name" value="PP2C-like"/>
    <property type="match status" value="1"/>
</dbReference>
<dbReference type="RefSeq" id="WP_344855647.1">
    <property type="nucleotide sequence ID" value="NZ_BAAAUT010000004.1"/>
</dbReference>
<evidence type="ECO:0000256" key="2">
    <source>
        <dbReference type="SAM" id="MobiDB-lite"/>
    </source>
</evidence>
<accession>A0ABP6MM29</accession>
<dbReference type="Pfam" id="PF13581">
    <property type="entry name" value="HATPase_c_2"/>
    <property type="match status" value="1"/>
</dbReference>
<evidence type="ECO:0000259" key="4">
    <source>
        <dbReference type="SMART" id="SM00331"/>
    </source>
</evidence>
<dbReference type="InterPro" id="IPR036457">
    <property type="entry name" value="PPM-type-like_dom_sf"/>
</dbReference>
<keyword evidence="1" id="KW-0378">Hydrolase</keyword>
<protein>
    <submittedName>
        <fullName evidence="5">Uncharacterized protein</fullName>
    </submittedName>
</protein>
<dbReference type="InterPro" id="IPR003018">
    <property type="entry name" value="GAF"/>
</dbReference>
<dbReference type="InterPro" id="IPR003594">
    <property type="entry name" value="HATPase_dom"/>
</dbReference>
<sequence>MSTDAPAERAGSRFVTRTPETGGTRVGSPASMHERFSLLNAASKRIGTTLDMFETGRELMEVAVPRFADAAGILVQDRLVTDGEFPNRTTDGSALVRRIAVGVASDTPGEYAQAFPVDEVTVYDAWTPYARVMETGQPILYPRLGARTAREIGRAWKREAVTRVLENSSFLVVPLKARGRVLGFVVFTRRPESAPFEEQDIALGEELAARTAICLDNARLYGHERRTALTLQSSLLPAELYQPLGLSIASRYLPASDLASVGGDWYDVIPLPGCRVALVVGDVMGHGTRAAATMGQLRVAARTLASLDLSPGEVLFRLNRMSQDLDPSQIATCVYATYDPVTRLCTIARAGHVPPIVVHPGDGAEVVEVPAGLPLGIGNEPVETVSVTLPHGAVLALYTDGLVESRDRDIDEGIGELSGLLAERGALPDEDLDALCDRTIGTQRPGHERDDIALLLARVHELSENEVAVLALPPDTRSASRARAFVRDTLSGWGLEPAVDATELMVSELVTNAVRHGEGPVGLRLLRGPTLVCEVADRSFALPVMREASGTDDSGRGLALINWMSRRWGTRLTPQGKIVWVEQNLPGTSRA</sequence>
<dbReference type="PANTHER" id="PTHR43156:SF2">
    <property type="entry name" value="STAGE II SPORULATION PROTEIN E"/>
    <property type="match status" value="1"/>
</dbReference>
<dbReference type="InterPro" id="IPR029016">
    <property type="entry name" value="GAF-like_dom_sf"/>
</dbReference>
<dbReference type="EMBL" id="BAAAUT010000004">
    <property type="protein sequence ID" value="GAA3117976.1"/>
    <property type="molecule type" value="Genomic_DNA"/>
</dbReference>
<dbReference type="Proteomes" id="UP001500320">
    <property type="component" value="Unassembled WGS sequence"/>
</dbReference>
<dbReference type="InterPro" id="IPR001932">
    <property type="entry name" value="PPM-type_phosphatase-like_dom"/>
</dbReference>
<comment type="caution">
    <text evidence="5">The sequence shown here is derived from an EMBL/GenBank/DDBJ whole genome shotgun (WGS) entry which is preliminary data.</text>
</comment>
<dbReference type="InterPro" id="IPR052016">
    <property type="entry name" value="Bact_Sigma-Reg"/>
</dbReference>
<dbReference type="SMART" id="SM00331">
    <property type="entry name" value="PP2C_SIG"/>
    <property type="match status" value="1"/>
</dbReference>
<evidence type="ECO:0000256" key="1">
    <source>
        <dbReference type="ARBA" id="ARBA00022801"/>
    </source>
</evidence>
<dbReference type="Gene3D" id="3.60.40.10">
    <property type="entry name" value="PPM-type phosphatase domain"/>
    <property type="match status" value="1"/>
</dbReference>